<organism evidence="1 2">
    <name type="scientific">Microbispora hainanensis</name>
    <dbReference type="NCBI Taxonomy" id="568844"/>
    <lineage>
        <taxon>Bacteria</taxon>
        <taxon>Bacillati</taxon>
        <taxon>Actinomycetota</taxon>
        <taxon>Actinomycetes</taxon>
        <taxon>Streptosporangiales</taxon>
        <taxon>Streptosporangiaceae</taxon>
        <taxon>Microbispora</taxon>
    </lineage>
</organism>
<dbReference type="InterPro" id="IPR034660">
    <property type="entry name" value="DinB/YfiT-like"/>
</dbReference>
<sequence length="170" mass="19533">MTDTRIDPPVVAGEREMLRAWLDWHRETLAVKCQGLTEEQLRLRSVPPSSMSLLGLVRHMADVERAWFRRRLNGEDLRGIYYSDDYPDGEFDNVDTASAEEAFATWQAEIEHARAAEEACADLDAMTKTPTRDGVHYSLRWIMCHMIEEYARHNGHADLLRERIDGATGE</sequence>
<dbReference type="EMBL" id="VIRM01000065">
    <property type="protein sequence ID" value="TQS13336.1"/>
    <property type="molecule type" value="Genomic_DNA"/>
</dbReference>
<dbReference type="AlphaFoldDB" id="A0A544Y9A1"/>
<accession>A0A544Y9A1</accession>
<proteinExistence type="predicted"/>
<dbReference type="Pfam" id="PF04978">
    <property type="entry name" value="MST"/>
    <property type="match status" value="1"/>
</dbReference>
<dbReference type="RefSeq" id="WP_142624605.1">
    <property type="nucleotide sequence ID" value="NZ_VIRM01000065.1"/>
</dbReference>
<dbReference type="SUPFAM" id="SSF109854">
    <property type="entry name" value="DinB/YfiT-like putative metalloenzymes"/>
    <property type="match status" value="1"/>
</dbReference>
<reference evidence="1 2" key="1">
    <citation type="submission" date="2019-07" db="EMBL/GenBank/DDBJ databases">
        <title>Microbispora hainanensis DSM 45428.</title>
        <authorList>
            <person name="Thawai C."/>
        </authorList>
    </citation>
    <scope>NUCLEOTIDE SEQUENCE [LARGE SCALE GENOMIC DNA]</scope>
    <source>
        <strain evidence="1 2">DSM 45428</strain>
    </source>
</reference>
<dbReference type="InterPro" id="IPR007061">
    <property type="entry name" value="MST-like"/>
</dbReference>
<name>A0A544Y9A1_9ACTN</name>
<gene>
    <name evidence="1" type="ORF">FLX08_35290</name>
</gene>
<evidence type="ECO:0000313" key="1">
    <source>
        <dbReference type="EMBL" id="TQS13336.1"/>
    </source>
</evidence>
<dbReference type="Gene3D" id="1.20.120.450">
    <property type="entry name" value="dinb family like domain"/>
    <property type="match status" value="1"/>
</dbReference>
<protein>
    <submittedName>
        <fullName evidence="1">DinB family protein</fullName>
    </submittedName>
</protein>
<dbReference type="Proteomes" id="UP000316541">
    <property type="component" value="Unassembled WGS sequence"/>
</dbReference>
<evidence type="ECO:0000313" key="2">
    <source>
        <dbReference type="Proteomes" id="UP000316541"/>
    </source>
</evidence>
<comment type="caution">
    <text evidence="1">The sequence shown here is derived from an EMBL/GenBank/DDBJ whole genome shotgun (WGS) entry which is preliminary data.</text>
</comment>